<organism evidence="2 3">
    <name type="scientific">Candidatus Vogelbacteria bacterium RIFOXYD2_FULL_44_9</name>
    <dbReference type="NCBI Taxonomy" id="1802441"/>
    <lineage>
        <taxon>Bacteria</taxon>
        <taxon>Candidatus Vogeliibacteriota</taxon>
    </lineage>
</organism>
<reference evidence="2 3" key="1">
    <citation type="journal article" date="2016" name="Nat. Commun.">
        <title>Thousands of microbial genomes shed light on interconnected biogeochemical processes in an aquifer system.</title>
        <authorList>
            <person name="Anantharaman K."/>
            <person name="Brown C.T."/>
            <person name="Hug L.A."/>
            <person name="Sharon I."/>
            <person name="Castelle C.J."/>
            <person name="Probst A.J."/>
            <person name="Thomas B.C."/>
            <person name="Singh A."/>
            <person name="Wilkins M.J."/>
            <person name="Karaoz U."/>
            <person name="Brodie E.L."/>
            <person name="Williams K.H."/>
            <person name="Hubbard S.S."/>
            <person name="Banfield J.F."/>
        </authorList>
    </citation>
    <scope>NUCLEOTIDE SEQUENCE [LARGE SCALE GENOMIC DNA]</scope>
</reference>
<keyword evidence="1" id="KW-0812">Transmembrane</keyword>
<dbReference type="SUPFAM" id="SSF69304">
    <property type="entry name" value="Tricorn protease N-terminal domain"/>
    <property type="match status" value="1"/>
</dbReference>
<keyword evidence="1" id="KW-0472">Membrane</keyword>
<dbReference type="Gene3D" id="2.120.10.30">
    <property type="entry name" value="TolB, C-terminal domain"/>
    <property type="match status" value="1"/>
</dbReference>
<name>A0A1G2QIM3_9BACT</name>
<protein>
    <submittedName>
        <fullName evidence="2">Uncharacterized protein</fullName>
    </submittedName>
</protein>
<dbReference type="InterPro" id="IPR011042">
    <property type="entry name" value="6-blade_b-propeller_TolB-like"/>
</dbReference>
<gene>
    <name evidence="2" type="ORF">A2556_01725</name>
</gene>
<comment type="caution">
    <text evidence="2">The sequence shown here is derived from an EMBL/GenBank/DDBJ whole genome shotgun (WGS) entry which is preliminary data.</text>
</comment>
<dbReference type="AlphaFoldDB" id="A0A1G2QIM3"/>
<feature type="transmembrane region" description="Helical" evidence="1">
    <location>
        <begin position="6"/>
        <end position="26"/>
    </location>
</feature>
<dbReference type="Proteomes" id="UP000177140">
    <property type="component" value="Unassembled WGS sequence"/>
</dbReference>
<proteinExistence type="predicted"/>
<keyword evidence="1" id="KW-1133">Transmembrane helix</keyword>
<evidence type="ECO:0000313" key="2">
    <source>
        <dbReference type="EMBL" id="OHA60494.1"/>
    </source>
</evidence>
<dbReference type="EMBL" id="MHTM01000049">
    <property type="protein sequence ID" value="OHA60494.1"/>
    <property type="molecule type" value="Genomic_DNA"/>
</dbReference>
<accession>A0A1G2QIM3</accession>
<sequence>MKTNPIKIISIVVIILSLLIISVIVYQQRSTIVANTLQTGKNIVNLFPLGTANKKPIWNSTGSSTDSTLAGGGESSVPKIEFEKITDNPVASADVIDLPGASSTLIYVEKATGNIFQIKNSGQAERISNLTIPEVFDAYFGLDKSKNIRVVVRSVVNDQLQAVILNLNNTTAFGTSSDTSLNITKKPLASNIKSIAISPKKDQLLFVEDLGSRAVAYITDWDLKNKKIVTVLPFKDWIISWPNKDIVVFQTKASSDVSGSVYYLNLKDGSFKRIGNNILGLTTKVSPDTKNAIYSSSIGQTFNLAVRNIITNKAVNYSPKTLPEKCQWFSNSTAFVCAVPSSLPLSAYPDDWYQGNISFEDSIWLYYTANAQSTLLHSPEIVTTGLDLLPQATDDFYNFYFIDKKTSKLYRLNGDAVFDPGA</sequence>
<evidence type="ECO:0000313" key="3">
    <source>
        <dbReference type="Proteomes" id="UP000177140"/>
    </source>
</evidence>
<evidence type="ECO:0000256" key="1">
    <source>
        <dbReference type="SAM" id="Phobius"/>
    </source>
</evidence>